<gene>
    <name evidence="3" type="ORF">GCM10010191_56760</name>
</gene>
<dbReference type="Proteomes" id="UP001501231">
    <property type="component" value="Unassembled WGS sequence"/>
</dbReference>
<dbReference type="EMBL" id="BAAARW010000020">
    <property type="protein sequence ID" value="GAA2434870.1"/>
    <property type="molecule type" value="Genomic_DNA"/>
</dbReference>
<dbReference type="Gene3D" id="3.30.750.24">
    <property type="entry name" value="STAS domain"/>
    <property type="match status" value="1"/>
</dbReference>
<feature type="domain" description="MEDS" evidence="2">
    <location>
        <begin position="17"/>
        <end position="197"/>
    </location>
</feature>
<feature type="domain" description="MlaB-like STAS" evidence="1">
    <location>
        <begin position="223"/>
        <end position="302"/>
    </location>
</feature>
<dbReference type="InterPro" id="IPR036513">
    <property type="entry name" value="STAS_dom_sf"/>
</dbReference>
<evidence type="ECO:0000313" key="3">
    <source>
        <dbReference type="EMBL" id="GAA2434870.1"/>
    </source>
</evidence>
<proteinExistence type="predicted"/>
<accession>A0ABN3JMG1</accession>
<evidence type="ECO:0008006" key="5">
    <source>
        <dbReference type="Google" id="ProtNLM"/>
    </source>
</evidence>
<keyword evidence="4" id="KW-1185">Reference proteome</keyword>
<dbReference type="InterPro" id="IPR058548">
    <property type="entry name" value="MlaB-like_STAS"/>
</dbReference>
<evidence type="ECO:0000313" key="4">
    <source>
        <dbReference type="Proteomes" id="UP001501231"/>
    </source>
</evidence>
<dbReference type="Pfam" id="PF14417">
    <property type="entry name" value="MEDS"/>
    <property type="match status" value="1"/>
</dbReference>
<dbReference type="Pfam" id="PF13466">
    <property type="entry name" value="STAS_2"/>
    <property type="match status" value="1"/>
</dbReference>
<protein>
    <recommendedName>
        <fullName evidence="5">STAS domain-containing protein</fullName>
    </recommendedName>
</protein>
<evidence type="ECO:0000259" key="1">
    <source>
        <dbReference type="Pfam" id="PF13466"/>
    </source>
</evidence>
<dbReference type="SUPFAM" id="SSF52091">
    <property type="entry name" value="SpoIIaa-like"/>
    <property type="match status" value="1"/>
</dbReference>
<dbReference type="InterPro" id="IPR025847">
    <property type="entry name" value="MEDS_domain"/>
</dbReference>
<reference evidence="3 4" key="1">
    <citation type="journal article" date="2019" name="Int. J. Syst. Evol. Microbiol.">
        <title>The Global Catalogue of Microorganisms (GCM) 10K type strain sequencing project: providing services to taxonomists for standard genome sequencing and annotation.</title>
        <authorList>
            <consortium name="The Broad Institute Genomics Platform"/>
            <consortium name="The Broad Institute Genome Sequencing Center for Infectious Disease"/>
            <person name="Wu L."/>
            <person name="Ma J."/>
        </authorList>
    </citation>
    <scope>NUCLEOTIDE SEQUENCE [LARGE SCALE GENOMIC DNA]</scope>
    <source>
        <strain evidence="3 4">JCM 3325</strain>
    </source>
</reference>
<evidence type="ECO:0000259" key="2">
    <source>
        <dbReference type="Pfam" id="PF14417"/>
    </source>
</evidence>
<dbReference type="RefSeq" id="WP_344592965.1">
    <property type="nucleotide sequence ID" value="NZ_BAAARW010000020.1"/>
</dbReference>
<organism evidence="3 4">
    <name type="scientific">Actinomadura vinacea</name>
    <dbReference type="NCBI Taxonomy" id="115336"/>
    <lineage>
        <taxon>Bacteria</taxon>
        <taxon>Bacillati</taxon>
        <taxon>Actinomycetota</taxon>
        <taxon>Actinomycetes</taxon>
        <taxon>Streptosporangiales</taxon>
        <taxon>Thermomonosporaceae</taxon>
        <taxon>Actinomadura</taxon>
    </lineage>
</organism>
<name>A0ABN3JMG1_9ACTN</name>
<comment type="caution">
    <text evidence="3">The sequence shown here is derived from an EMBL/GenBank/DDBJ whole genome shotgun (WGS) entry which is preliminary data.</text>
</comment>
<sequence>MAFSAAGTAVGRMELGDHLCLAYGHADERRAILSSYVRDGLAAGHKIVYLAEQDAHDVLPACLRPVPACRETLPRAARPDLAGALDDGRLVVRTVAEVARATGRFEPDEVLGLMATEIELALVQGFRGVRLTGERPLALSGGSDGARLDAETAGRFAACERRIGEVFGATRTLAMILCQYDRKRFDAVLVDQAESWHRTRVRADDLYDDGTLRVAPLFGPPGLALAGALGPANRPALDRVLALLPPGAGLVCLELSGLGGCDEEGLRRAVEAGRTSGGRQRQLLLRGVSPRLAGMLRKTGLERAPGVTIEEHAR</sequence>